<feature type="region of interest" description="Disordered" evidence="1">
    <location>
        <begin position="45"/>
        <end position="94"/>
    </location>
</feature>
<evidence type="ECO:0000256" key="1">
    <source>
        <dbReference type="SAM" id="MobiDB-lite"/>
    </source>
</evidence>
<name>A0A9R1XAB3_LACSA</name>
<keyword evidence="3" id="KW-1185">Reference proteome</keyword>
<evidence type="ECO:0000313" key="2">
    <source>
        <dbReference type="EMBL" id="KAJ0205281.1"/>
    </source>
</evidence>
<proteinExistence type="predicted"/>
<gene>
    <name evidence="2" type="ORF">LSAT_V11C500268070</name>
</gene>
<comment type="caution">
    <text evidence="2">The sequence shown here is derived from an EMBL/GenBank/DDBJ whole genome shotgun (WGS) entry which is preliminary data.</text>
</comment>
<accession>A0A9R1XAB3</accession>
<dbReference type="Proteomes" id="UP000235145">
    <property type="component" value="Unassembled WGS sequence"/>
</dbReference>
<organism evidence="2 3">
    <name type="scientific">Lactuca sativa</name>
    <name type="common">Garden lettuce</name>
    <dbReference type="NCBI Taxonomy" id="4236"/>
    <lineage>
        <taxon>Eukaryota</taxon>
        <taxon>Viridiplantae</taxon>
        <taxon>Streptophyta</taxon>
        <taxon>Embryophyta</taxon>
        <taxon>Tracheophyta</taxon>
        <taxon>Spermatophyta</taxon>
        <taxon>Magnoliopsida</taxon>
        <taxon>eudicotyledons</taxon>
        <taxon>Gunneridae</taxon>
        <taxon>Pentapetalae</taxon>
        <taxon>asterids</taxon>
        <taxon>campanulids</taxon>
        <taxon>Asterales</taxon>
        <taxon>Asteraceae</taxon>
        <taxon>Cichorioideae</taxon>
        <taxon>Cichorieae</taxon>
        <taxon>Lactucinae</taxon>
        <taxon>Lactuca</taxon>
    </lineage>
</organism>
<dbReference type="EMBL" id="NBSK02000005">
    <property type="protein sequence ID" value="KAJ0205281.1"/>
    <property type="molecule type" value="Genomic_DNA"/>
</dbReference>
<evidence type="ECO:0000313" key="3">
    <source>
        <dbReference type="Proteomes" id="UP000235145"/>
    </source>
</evidence>
<sequence length="146" mass="15072">MAPSLQGRLVPATGGVKIVVNGGGEEALMGKGNLGMGIRGENVGNGSEGIRGGNVGNGAEGVGRDDGTPGKSMDGISGGNGGKEGIGEVDVKSGMPGMCKRRRATVVWRLPEKIRVTRRERMMVVVEAMWGSWNEIVEGMVFSDSG</sequence>
<dbReference type="AlphaFoldDB" id="A0A9R1XAB3"/>
<reference evidence="2 3" key="1">
    <citation type="journal article" date="2017" name="Nat. Commun.">
        <title>Genome assembly with in vitro proximity ligation data and whole-genome triplication in lettuce.</title>
        <authorList>
            <person name="Reyes-Chin-Wo S."/>
            <person name="Wang Z."/>
            <person name="Yang X."/>
            <person name="Kozik A."/>
            <person name="Arikit S."/>
            <person name="Song C."/>
            <person name="Xia L."/>
            <person name="Froenicke L."/>
            <person name="Lavelle D.O."/>
            <person name="Truco M.J."/>
            <person name="Xia R."/>
            <person name="Zhu S."/>
            <person name="Xu C."/>
            <person name="Xu H."/>
            <person name="Xu X."/>
            <person name="Cox K."/>
            <person name="Korf I."/>
            <person name="Meyers B.C."/>
            <person name="Michelmore R.W."/>
        </authorList>
    </citation>
    <scope>NUCLEOTIDE SEQUENCE [LARGE SCALE GENOMIC DNA]</scope>
    <source>
        <strain evidence="3">cv. Salinas</strain>
        <tissue evidence="2">Seedlings</tissue>
    </source>
</reference>
<feature type="compositionally biased region" description="Gly residues" evidence="1">
    <location>
        <begin position="46"/>
        <end position="61"/>
    </location>
</feature>
<protein>
    <submittedName>
        <fullName evidence="2">Uncharacterized protein</fullName>
    </submittedName>
</protein>